<dbReference type="InterPro" id="IPR036457">
    <property type="entry name" value="PPM-type-like_dom_sf"/>
</dbReference>
<dbReference type="RefSeq" id="WP_118365566.1">
    <property type="nucleotide sequence ID" value="NZ_JBKSSH010000010.1"/>
</dbReference>
<organism evidence="4 5">
    <name type="scientific">Amedibacillus dolichus</name>
    <dbReference type="NCBI Taxonomy" id="31971"/>
    <lineage>
        <taxon>Bacteria</taxon>
        <taxon>Bacillati</taxon>
        <taxon>Bacillota</taxon>
        <taxon>Erysipelotrichia</taxon>
        <taxon>Erysipelotrichales</taxon>
        <taxon>Erysipelotrichaceae</taxon>
        <taxon>Amedibacillus</taxon>
    </lineage>
</organism>
<dbReference type="PANTHER" id="PTHR43156">
    <property type="entry name" value="STAGE II SPORULATION PROTEIN E-RELATED"/>
    <property type="match status" value="1"/>
</dbReference>
<dbReference type="GO" id="GO:0016791">
    <property type="term" value="F:phosphatase activity"/>
    <property type="evidence" value="ECO:0007669"/>
    <property type="project" value="TreeGrafter"/>
</dbReference>
<reference evidence="4 5" key="1">
    <citation type="submission" date="2018-08" db="EMBL/GenBank/DDBJ databases">
        <title>A genome reference for cultivated species of the human gut microbiota.</title>
        <authorList>
            <person name="Zou Y."/>
            <person name="Xue W."/>
            <person name="Luo G."/>
        </authorList>
    </citation>
    <scope>NUCLEOTIDE SEQUENCE [LARGE SCALE GENOMIC DNA]</scope>
    <source>
        <strain evidence="4 5">AF35-6BH</strain>
    </source>
</reference>
<dbReference type="SUPFAM" id="SSF81606">
    <property type="entry name" value="PP2C-like"/>
    <property type="match status" value="1"/>
</dbReference>
<dbReference type="OrthoDB" id="9763774at2"/>
<dbReference type="Proteomes" id="UP000284868">
    <property type="component" value="Unassembled WGS sequence"/>
</dbReference>
<dbReference type="PANTHER" id="PTHR43156:SF2">
    <property type="entry name" value="STAGE II SPORULATION PROTEIN E"/>
    <property type="match status" value="1"/>
</dbReference>
<feature type="domain" description="PPM-type phosphatase" evidence="3">
    <location>
        <begin position="418"/>
        <end position="611"/>
    </location>
</feature>
<accession>A0A415PEM6</accession>
<dbReference type="EMBL" id="QRPK01000023">
    <property type="protein sequence ID" value="RHM11109.1"/>
    <property type="molecule type" value="Genomic_DNA"/>
</dbReference>
<feature type="transmembrane region" description="Helical" evidence="2">
    <location>
        <begin position="20"/>
        <end position="45"/>
    </location>
</feature>
<keyword evidence="1" id="KW-0378">Hydrolase</keyword>
<dbReference type="InterPro" id="IPR001932">
    <property type="entry name" value="PPM-type_phosphatase-like_dom"/>
</dbReference>
<feature type="transmembrane region" description="Helical" evidence="2">
    <location>
        <begin position="123"/>
        <end position="140"/>
    </location>
</feature>
<dbReference type="Gene3D" id="3.60.40.10">
    <property type="entry name" value="PPM-type phosphatase domain"/>
    <property type="match status" value="1"/>
</dbReference>
<dbReference type="Pfam" id="PF07228">
    <property type="entry name" value="SpoIIE"/>
    <property type="match status" value="1"/>
</dbReference>
<keyword evidence="2" id="KW-0812">Transmembrane</keyword>
<keyword evidence="2" id="KW-0472">Membrane</keyword>
<protein>
    <recommendedName>
        <fullName evidence="3">PPM-type phosphatase domain-containing protein</fullName>
    </recommendedName>
</protein>
<proteinExistence type="predicted"/>
<feature type="transmembrane region" description="Helical" evidence="2">
    <location>
        <begin position="98"/>
        <end position="117"/>
    </location>
</feature>
<evidence type="ECO:0000259" key="3">
    <source>
        <dbReference type="SMART" id="SM00331"/>
    </source>
</evidence>
<gene>
    <name evidence="4" type="ORF">DWZ83_05825</name>
</gene>
<evidence type="ECO:0000256" key="2">
    <source>
        <dbReference type="SAM" id="Phobius"/>
    </source>
</evidence>
<feature type="transmembrane region" description="Helical" evidence="2">
    <location>
        <begin position="195"/>
        <end position="218"/>
    </location>
</feature>
<evidence type="ECO:0000313" key="5">
    <source>
        <dbReference type="Proteomes" id="UP000284868"/>
    </source>
</evidence>
<keyword evidence="5" id="KW-1185">Reference proteome</keyword>
<evidence type="ECO:0000313" key="4">
    <source>
        <dbReference type="EMBL" id="RHM11109.1"/>
    </source>
</evidence>
<feature type="transmembrane region" description="Helical" evidence="2">
    <location>
        <begin position="160"/>
        <end position="183"/>
    </location>
</feature>
<feature type="transmembrane region" description="Helical" evidence="2">
    <location>
        <begin position="230"/>
        <end position="261"/>
    </location>
</feature>
<comment type="caution">
    <text evidence="4">The sequence shown here is derived from an EMBL/GenBank/DDBJ whole genome shotgun (WGS) entry which is preliminary data.</text>
</comment>
<dbReference type="AlphaFoldDB" id="A0A415PEM6"/>
<sequence length="615" mass="70751">MERTIAYREQREAVLKLSDVYCIVLALFAIGIPTAFRPAFLFVYIAALALRNTRECVLTILTLMVCFLLHSMRLAYIYALGFLLYFTILQAARLLQANIYRLLPYISSALVAIYSFMEFALRKEVIVLPLVTFLLVKEMLHDTRWINHDEFFYKRMKELLILGGMFALVGILPNYAVLWYMLGIALICGLTSMEIAIGFLVVCAIFLSSSFTLPLALMGLCVMYQQRKQFLFLCVLGGFYFIPMRWEMYVGVLVLAGILLLKQPVYVDQKEPIALPQNQQLKRNIVNYAGIFQLLADYYASISDVESELLFNMAQALEYQADMLVNEQDMDRKKQMMKEVLEEYRYRVHHIHLEEEMKGIIQMELELGNMQKKELKLTVLPLLENLTHQKLQIETVLRHRWLPKTYRILVTNKAVLPIETVCDSLGNAYTENGDSHSVFRFQQSLVCMISDGMGNGERALQSSRLVTSMFQRMVTGGMSQNNAIRCINKLVQSDTFATLDVLCFHESEQKLYISKSAACPTYLLRQGKLQEINGSALPIGIVTQMQPDCFCMEYLPEDEFLMVSDGISHREIEAWLVKRSGKTLDEQAKELREILHQNKRFDDSTFIFIKVGKIT</sequence>
<dbReference type="SMART" id="SM00331">
    <property type="entry name" value="PP2C_SIG"/>
    <property type="match status" value="1"/>
</dbReference>
<keyword evidence="2" id="KW-1133">Transmembrane helix</keyword>
<evidence type="ECO:0000256" key="1">
    <source>
        <dbReference type="ARBA" id="ARBA00022801"/>
    </source>
</evidence>
<dbReference type="InterPro" id="IPR052016">
    <property type="entry name" value="Bact_Sigma-Reg"/>
</dbReference>
<feature type="transmembrane region" description="Helical" evidence="2">
    <location>
        <begin position="57"/>
        <end position="86"/>
    </location>
</feature>
<name>A0A415PEM6_9FIRM</name>